<evidence type="ECO:0000313" key="1">
    <source>
        <dbReference type="EMBL" id="CAI3978473.1"/>
    </source>
</evidence>
<evidence type="ECO:0000313" key="3">
    <source>
        <dbReference type="Proteomes" id="UP001152797"/>
    </source>
</evidence>
<protein>
    <submittedName>
        <fullName evidence="1">Uncharacterized protein</fullName>
    </submittedName>
</protein>
<reference evidence="2" key="2">
    <citation type="submission" date="2024-04" db="EMBL/GenBank/DDBJ databases">
        <authorList>
            <person name="Chen Y."/>
            <person name="Shah S."/>
            <person name="Dougan E. K."/>
            <person name="Thang M."/>
            <person name="Chan C."/>
        </authorList>
    </citation>
    <scope>NUCLEOTIDE SEQUENCE [LARGE SCALE GENOMIC DNA]</scope>
</reference>
<dbReference type="EMBL" id="CAMXCT020000413">
    <property type="protein sequence ID" value="CAL1131848.1"/>
    <property type="molecule type" value="Genomic_DNA"/>
</dbReference>
<keyword evidence="3" id="KW-1185">Reference proteome</keyword>
<proteinExistence type="predicted"/>
<reference evidence="1" key="1">
    <citation type="submission" date="2022-10" db="EMBL/GenBank/DDBJ databases">
        <authorList>
            <person name="Chen Y."/>
            <person name="Dougan E. K."/>
            <person name="Chan C."/>
            <person name="Rhodes N."/>
            <person name="Thang M."/>
        </authorList>
    </citation>
    <scope>NUCLEOTIDE SEQUENCE</scope>
</reference>
<dbReference type="Proteomes" id="UP001152797">
    <property type="component" value="Unassembled WGS sequence"/>
</dbReference>
<sequence>SNVPARCAAKSPELSGFGGFIVVRNLEDGVWADLGSSAVQDSAGLFGRRSLRCIMVATFPLLACQMEVSFAVTGVFANSEVCQHDWTFEDGLQLLKEAKDVIRHSDLATKAGAIVNLDLMIFTVSSHLAGGGMLAALTLGTFGANRRSHRQELRRQEFVVSRAVDFQSLDLDGQAGGSELLQIPSWFTGILRSLRGPGRDSLAFLAGASAVRSPGFLQSSSSWRPSQLAMVLLRKNGMGT</sequence>
<evidence type="ECO:0000313" key="2">
    <source>
        <dbReference type="EMBL" id="CAL1131848.1"/>
    </source>
</evidence>
<dbReference type="EMBL" id="CAMXCT030000413">
    <property type="protein sequence ID" value="CAL4765785.1"/>
    <property type="molecule type" value="Genomic_DNA"/>
</dbReference>
<feature type="non-terminal residue" evidence="1">
    <location>
        <position position="240"/>
    </location>
</feature>
<comment type="caution">
    <text evidence="1">The sequence shown here is derived from an EMBL/GenBank/DDBJ whole genome shotgun (WGS) entry which is preliminary data.</text>
</comment>
<organism evidence="1">
    <name type="scientific">Cladocopium goreaui</name>
    <dbReference type="NCBI Taxonomy" id="2562237"/>
    <lineage>
        <taxon>Eukaryota</taxon>
        <taxon>Sar</taxon>
        <taxon>Alveolata</taxon>
        <taxon>Dinophyceae</taxon>
        <taxon>Suessiales</taxon>
        <taxon>Symbiodiniaceae</taxon>
        <taxon>Cladocopium</taxon>
    </lineage>
</organism>
<accession>A0A9P1BU53</accession>
<dbReference type="EMBL" id="CAMXCT010000413">
    <property type="protein sequence ID" value="CAI3978473.1"/>
    <property type="molecule type" value="Genomic_DNA"/>
</dbReference>
<dbReference type="AlphaFoldDB" id="A0A9P1BU53"/>
<gene>
    <name evidence="1" type="ORF">C1SCF055_LOCUS6524</name>
</gene>
<name>A0A9P1BU53_9DINO</name>